<reference evidence="1 2" key="1">
    <citation type="submission" date="2019-12" db="EMBL/GenBank/DDBJ databases">
        <title>Nocardia sp. nov. ET3-3 isolated from soil.</title>
        <authorList>
            <person name="Kanchanasin P."/>
            <person name="Tanasupawat S."/>
            <person name="Yuki M."/>
            <person name="Kudo T."/>
        </authorList>
    </citation>
    <scope>NUCLEOTIDE SEQUENCE [LARGE SCALE GENOMIC DNA]</scope>
    <source>
        <strain evidence="1 2">ET3-3</strain>
    </source>
</reference>
<dbReference type="EMBL" id="WRPP01000011">
    <property type="protein sequence ID" value="MVU83023.1"/>
    <property type="molecule type" value="Genomic_DNA"/>
</dbReference>
<keyword evidence="2" id="KW-1185">Reference proteome</keyword>
<name>A0A7K1V8N9_9NOCA</name>
<dbReference type="Proteomes" id="UP000466794">
    <property type="component" value="Unassembled WGS sequence"/>
</dbReference>
<gene>
    <name evidence="1" type="ORF">GPX89_38025</name>
</gene>
<sequence length="91" mass="9787">MTMKVTVLRAIPVLGWLYLALGVLLAAGDRAPANRLLRVAFWIDAFLSIVVHAAQIPAALKATAGTEHSAVKTAAMTQIFGITWWKTQEAA</sequence>
<proteinExistence type="predicted"/>
<organism evidence="1 2">
    <name type="scientific">Nocardia terrae</name>
    <dbReference type="NCBI Taxonomy" id="2675851"/>
    <lineage>
        <taxon>Bacteria</taxon>
        <taxon>Bacillati</taxon>
        <taxon>Actinomycetota</taxon>
        <taxon>Actinomycetes</taxon>
        <taxon>Mycobacteriales</taxon>
        <taxon>Nocardiaceae</taxon>
        <taxon>Nocardia</taxon>
    </lineage>
</organism>
<comment type="caution">
    <text evidence="1">The sequence shown here is derived from an EMBL/GenBank/DDBJ whole genome shotgun (WGS) entry which is preliminary data.</text>
</comment>
<dbReference type="AlphaFoldDB" id="A0A7K1V8N9"/>
<accession>A0A7K1V8N9</accession>
<protein>
    <submittedName>
        <fullName evidence="1">Uncharacterized protein</fullName>
    </submittedName>
</protein>
<evidence type="ECO:0000313" key="2">
    <source>
        <dbReference type="Proteomes" id="UP000466794"/>
    </source>
</evidence>
<evidence type="ECO:0000313" key="1">
    <source>
        <dbReference type="EMBL" id="MVU83023.1"/>
    </source>
</evidence>